<dbReference type="EMBL" id="CAJHNH020008534">
    <property type="protein sequence ID" value="CAG5136456.1"/>
    <property type="molecule type" value="Genomic_DNA"/>
</dbReference>
<sequence length="186" mass="21231">MSVHSVQAWKLDRYARFVSSKANECGQWKHYNDSRDHIVLTVTDMQQLIISQSSVIFESHSLVNAGSYIRGLSRSDSLLFMCKLKEATRRFRIRFCQDGTSGMSAEEACMKAVKKLSTFFPIKINIIENGDKNSTQLNTVEKETYGLDTAKDIWSGNEKLYRILRRSDIRCSCTGCSEAWIFSFGL</sequence>
<accession>A0A8S4ABU5</accession>
<evidence type="ECO:0000313" key="2">
    <source>
        <dbReference type="Proteomes" id="UP000678393"/>
    </source>
</evidence>
<name>A0A8S4ABU5_9EUPU</name>
<dbReference type="PANTHER" id="PTHR34921:SF1">
    <property type="entry name" value="MEIOTIC RECOMBINATION PROTEIN REC114"/>
    <property type="match status" value="1"/>
</dbReference>
<dbReference type="Pfam" id="PF15165">
    <property type="entry name" value="REC114-like"/>
    <property type="match status" value="1"/>
</dbReference>
<protein>
    <submittedName>
        <fullName evidence="1">Uncharacterized protein</fullName>
    </submittedName>
</protein>
<dbReference type="OrthoDB" id="6479200at2759"/>
<proteinExistence type="predicted"/>
<keyword evidence="2" id="KW-1185">Reference proteome</keyword>
<evidence type="ECO:0000313" key="1">
    <source>
        <dbReference type="EMBL" id="CAG5136456.1"/>
    </source>
</evidence>
<dbReference type="AlphaFoldDB" id="A0A8S4ABU5"/>
<dbReference type="Proteomes" id="UP000678393">
    <property type="component" value="Unassembled WGS sequence"/>
</dbReference>
<comment type="caution">
    <text evidence="1">The sequence shown here is derived from an EMBL/GenBank/DDBJ whole genome shotgun (WGS) entry which is preliminary data.</text>
</comment>
<dbReference type="PANTHER" id="PTHR34921">
    <property type="entry name" value="MEIOTIC RECOMBINATION PROTEIN REC114"/>
    <property type="match status" value="1"/>
</dbReference>
<reference evidence="1" key="1">
    <citation type="submission" date="2021-04" db="EMBL/GenBank/DDBJ databases">
        <authorList>
            <consortium name="Molecular Ecology Group"/>
        </authorList>
    </citation>
    <scope>NUCLEOTIDE SEQUENCE</scope>
</reference>
<dbReference type="InterPro" id="IPR029168">
    <property type="entry name" value="REC114L"/>
</dbReference>
<gene>
    <name evidence="1" type="ORF">CUNI_LOCUS22014</name>
</gene>
<organism evidence="1 2">
    <name type="scientific">Candidula unifasciata</name>
    <dbReference type="NCBI Taxonomy" id="100452"/>
    <lineage>
        <taxon>Eukaryota</taxon>
        <taxon>Metazoa</taxon>
        <taxon>Spiralia</taxon>
        <taxon>Lophotrochozoa</taxon>
        <taxon>Mollusca</taxon>
        <taxon>Gastropoda</taxon>
        <taxon>Heterobranchia</taxon>
        <taxon>Euthyneura</taxon>
        <taxon>Panpulmonata</taxon>
        <taxon>Eupulmonata</taxon>
        <taxon>Stylommatophora</taxon>
        <taxon>Helicina</taxon>
        <taxon>Helicoidea</taxon>
        <taxon>Geomitridae</taxon>
        <taxon>Candidula</taxon>
    </lineage>
</organism>